<dbReference type="InterPro" id="IPR006924">
    <property type="entry name" value="Ribosomal_cS23-like"/>
</dbReference>
<feature type="compositionally biased region" description="Polar residues" evidence="6">
    <location>
        <begin position="222"/>
        <end position="236"/>
    </location>
</feature>
<feature type="compositionally biased region" description="Polar residues" evidence="6">
    <location>
        <begin position="430"/>
        <end position="445"/>
    </location>
</feature>
<dbReference type="InterPro" id="IPR038447">
    <property type="entry name" value="PSRP-3/Ycf65_sf"/>
</dbReference>
<feature type="compositionally biased region" description="Polar residues" evidence="6">
    <location>
        <begin position="331"/>
        <end position="341"/>
    </location>
</feature>
<dbReference type="EMBL" id="CM035428">
    <property type="protein sequence ID" value="KAH7301730.1"/>
    <property type="molecule type" value="Genomic_DNA"/>
</dbReference>
<evidence type="ECO:0000256" key="4">
    <source>
        <dbReference type="ARBA" id="ARBA00023274"/>
    </source>
</evidence>
<keyword evidence="8" id="KW-1185">Reference proteome</keyword>
<sequence>MEAQSLMAMASAPSPSFCSLARPFLPLSTARITATFVNVSKARERRMVAVQQQKFRLRPVARSSGGYESASDAYNSDSEGYESSGGASKPIDNLDSGSGYMSDSTSNLGHNQTSSPGPRKFSEGARPGSPRPSSNAFQVRNFNQSTVDPRPINSNQGTAGFRPSSPNPAGRTGPRSNTTYGKPSAANYAYDIQQNASQTYGGANRGYGRNTGAGYGKPNPGYSPTPNTRYDSNMSSPYGGPNSGYVSSSDESFNEYEGPYGNRSVPNAGYSGNAPPFEYGSGPNSPGSGYGRGTSPSSTGYGDASSAPRTGYRGVGGPNAGYVGAPGTGYETGSRNPNTRYGGSPARYAGTRGPQSGYAADSSKIDHDYGTSSSSPSSGYESSFDNVNSSYDQGPGTSFPARPGSGSLYGPGPRNTDLYYNAPPGGPGGQQTAKQPPYNASNFDNSFDAGPDLPDQGYRSTPAGSSQSYGPGPSTNRAYESGPRYVDQTYTAGTNPYSSGYGASNQGYRPGPNNANPAYSYDPGNFNTNYAGSPTAPNPEFRSGPGTANPMYGNVPGASSPPYSNTPRNFGNNVNPTYGNISPDPYVSMPDNDPYIVGSGSPDPKFNTTISNATSPYSQNFVTYGADATPALGNASATQPYDSMPSVSNPPYGAGPSTPTSNTGPGPLHTVQPGQTFHNPNYSQSAPHGYYDSYAQGQVEPYSPQAQSQAADVPQVPRESFVEVAKKYGKEQPVMLRFIMLENSIGLALDNVISDFGALPLTQFFFYPENDVLKELKEAMERQQWISHTRAAKLLKQAEQLLSLWQKRKSTAAV</sequence>
<dbReference type="GO" id="GO:0005840">
    <property type="term" value="C:ribosome"/>
    <property type="evidence" value="ECO:0007669"/>
    <property type="project" value="UniProtKB-KW"/>
</dbReference>
<evidence type="ECO:0000256" key="1">
    <source>
        <dbReference type="ARBA" id="ARBA00008561"/>
    </source>
</evidence>
<proteinExistence type="inferred from homology"/>
<dbReference type="Gene3D" id="3.30.390.140">
    <property type="match status" value="1"/>
</dbReference>
<gene>
    <name evidence="7" type="ORF">KP509_23G039300</name>
</gene>
<feature type="compositionally biased region" description="Polar residues" evidence="6">
    <location>
        <begin position="458"/>
        <end position="478"/>
    </location>
</feature>
<dbReference type="AlphaFoldDB" id="A0A8T2RZ54"/>
<dbReference type="PANTHER" id="PTHR35108:SF1">
    <property type="entry name" value="OS04G0461100 PROTEIN"/>
    <property type="match status" value="1"/>
</dbReference>
<evidence type="ECO:0000313" key="8">
    <source>
        <dbReference type="Proteomes" id="UP000825935"/>
    </source>
</evidence>
<dbReference type="Proteomes" id="UP000825935">
    <property type="component" value="Chromosome 23"/>
</dbReference>
<accession>A0A8T2RZ54</accession>
<evidence type="ECO:0000256" key="3">
    <source>
        <dbReference type="ARBA" id="ARBA00022980"/>
    </source>
</evidence>
<feature type="compositionally biased region" description="Polar residues" evidence="6">
    <location>
        <begin position="635"/>
        <end position="649"/>
    </location>
</feature>
<feature type="compositionally biased region" description="Gly residues" evidence="6">
    <location>
        <begin position="313"/>
        <end position="327"/>
    </location>
</feature>
<evidence type="ECO:0000256" key="2">
    <source>
        <dbReference type="ARBA" id="ARBA00011458"/>
    </source>
</evidence>
<comment type="subunit">
    <text evidence="2">Part of the 30S ribosomal subunit.</text>
</comment>
<dbReference type="GO" id="GO:1990904">
    <property type="term" value="C:ribonucleoprotein complex"/>
    <property type="evidence" value="ECO:0007669"/>
    <property type="project" value="UniProtKB-KW"/>
</dbReference>
<feature type="region of interest" description="Disordered" evidence="6">
    <location>
        <begin position="60"/>
        <end position="183"/>
    </location>
</feature>
<feature type="compositionally biased region" description="Polar residues" evidence="6">
    <location>
        <begin position="672"/>
        <end position="686"/>
    </location>
</feature>
<feature type="compositionally biased region" description="Polar residues" evidence="6">
    <location>
        <begin position="95"/>
        <end position="116"/>
    </location>
</feature>
<comment type="similarity">
    <text evidence="1">Belongs to the chloroplast-specific ribosomal protein cS23 family.</text>
</comment>
<dbReference type="Pfam" id="PF04839">
    <property type="entry name" value="PSRP-3_Ycf65"/>
    <property type="match status" value="1"/>
</dbReference>
<feature type="region of interest" description="Disordered" evidence="6">
    <location>
        <begin position="635"/>
        <end position="690"/>
    </location>
</feature>
<feature type="compositionally biased region" description="Low complexity" evidence="6">
    <location>
        <begin position="372"/>
        <end position="383"/>
    </location>
</feature>
<dbReference type="OrthoDB" id="1918956at2759"/>
<reference evidence="7 8" key="1">
    <citation type="submission" date="2021-08" db="EMBL/GenBank/DDBJ databases">
        <title>WGS assembly of Ceratopteris richardii.</title>
        <authorList>
            <person name="Marchant D.B."/>
            <person name="Chen G."/>
            <person name="Jenkins J."/>
            <person name="Shu S."/>
            <person name="Leebens-Mack J."/>
            <person name="Grimwood J."/>
            <person name="Schmutz J."/>
            <person name="Soltis P."/>
            <person name="Soltis D."/>
            <person name="Chen Z.-H."/>
        </authorList>
    </citation>
    <scope>NUCLEOTIDE SEQUENCE [LARGE SCALE GENOMIC DNA]</scope>
    <source>
        <strain evidence="7">Whitten #5841</strain>
        <tissue evidence="7">Leaf</tissue>
    </source>
</reference>
<organism evidence="7 8">
    <name type="scientific">Ceratopteris richardii</name>
    <name type="common">Triangle waterfern</name>
    <dbReference type="NCBI Taxonomy" id="49495"/>
    <lineage>
        <taxon>Eukaryota</taxon>
        <taxon>Viridiplantae</taxon>
        <taxon>Streptophyta</taxon>
        <taxon>Embryophyta</taxon>
        <taxon>Tracheophyta</taxon>
        <taxon>Polypodiopsida</taxon>
        <taxon>Polypodiidae</taxon>
        <taxon>Polypodiales</taxon>
        <taxon>Pteridineae</taxon>
        <taxon>Pteridaceae</taxon>
        <taxon>Parkerioideae</taxon>
        <taxon>Ceratopteris</taxon>
    </lineage>
</organism>
<name>A0A8T2RZ54_CERRI</name>
<dbReference type="GO" id="GO:0003735">
    <property type="term" value="F:structural constituent of ribosome"/>
    <property type="evidence" value="ECO:0007669"/>
    <property type="project" value="InterPro"/>
</dbReference>
<comment type="caution">
    <text evidence="7">The sequence shown here is derived from an EMBL/GenBank/DDBJ whole genome shotgun (WGS) entry which is preliminary data.</text>
</comment>
<feature type="compositionally biased region" description="Polar residues" evidence="6">
    <location>
        <begin position="561"/>
        <end position="580"/>
    </location>
</feature>
<feature type="region of interest" description="Disordered" evidence="6">
    <location>
        <begin position="211"/>
        <end position="589"/>
    </location>
</feature>
<feature type="compositionally biased region" description="Low complexity" evidence="6">
    <location>
        <begin position="654"/>
        <end position="667"/>
    </location>
</feature>
<evidence type="ECO:0000256" key="5">
    <source>
        <dbReference type="ARBA" id="ARBA00035379"/>
    </source>
</evidence>
<dbReference type="PANTHER" id="PTHR35108">
    <property type="entry name" value="30S RIBOSOMAL PROTEIN 3, CHLOROPLASTIC"/>
    <property type="match status" value="1"/>
</dbReference>
<keyword evidence="4" id="KW-0687">Ribonucleoprotein</keyword>
<protein>
    <recommendedName>
        <fullName evidence="5">30S ribosomal protein 3, chloroplastic</fullName>
    </recommendedName>
</protein>
<feature type="compositionally biased region" description="Polar residues" evidence="6">
    <location>
        <begin position="384"/>
        <end position="396"/>
    </location>
</feature>
<evidence type="ECO:0000313" key="7">
    <source>
        <dbReference type="EMBL" id="KAH7301730.1"/>
    </source>
</evidence>
<dbReference type="GO" id="GO:0006412">
    <property type="term" value="P:translation"/>
    <property type="evidence" value="ECO:0007669"/>
    <property type="project" value="InterPro"/>
</dbReference>
<feature type="compositionally biased region" description="Polar residues" evidence="6">
    <location>
        <begin position="131"/>
        <end position="158"/>
    </location>
</feature>
<evidence type="ECO:0000256" key="6">
    <source>
        <dbReference type="SAM" id="MobiDB-lite"/>
    </source>
</evidence>
<keyword evidence="3" id="KW-0689">Ribosomal protein</keyword>
<feature type="compositionally biased region" description="Polar residues" evidence="6">
    <location>
        <begin position="488"/>
        <end position="517"/>
    </location>
</feature>